<dbReference type="SUPFAM" id="SSF158472">
    <property type="entry name" value="HAMP domain-like"/>
    <property type="match status" value="1"/>
</dbReference>
<evidence type="ECO:0000256" key="8">
    <source>
        <dbReference type="ARBA" id="ARBA00022989"/>
    </source>
</evidence>
<dbReference type="SUPFAM" id="SSF47384">
    <property type="entry name" value="Homodimeric domain of signal transducing histidine kinase"/>
    <property type="match status" value="1"/>
</dbReference>
<dbReference type="RefSeq" id="WP_406787682.1">
    <property type="nucleotide sequence ID" value="NZ_JBJIAA010000008.1"/>
</dbReference>
<keyword evidence="15" id="KW-0067">ATP-binding</keyword>
<dbReference type="InterPro" id="IPR003660">
    <property type="entry name" value="HAMP_dom"/>
</dbReference>
<evidence type="ECO:0000313" key="15">
    <source>
        <dbReference type="EMBL" id="MFL0251026.1"/>
    </source>
</evidence>
<dbReference type="PROSITE" id="PS50109">
    <property type="entry name" value="HIS_KIN"/>
    <property type="match status" value="1"/>
</dbReference>
<dbReference type="SMART" id="SM00387">
    <property type="entry name" value="HATPase_c"/>
    <property type="match status" value="1"/>
</dbReference>
<evidence type="ECO:0000256" key="12">
    <source>
        <dbReference type="SAM" id="Phobius"/>
    </source>
</evidence>
<dbReference type="InterPro" id="IPR050398">
    <property type="entry name" value="HssS/ArlS-like"/>
</dbReference>
<dbReference type="Pfam" id="PF00672">
    <property type="entry name" value="HAMP"/>
    <property type="match status" value="1"/>
</dbReference>
<feature type="coiled-coil region" evidence="11">
    <location>
        <begin position="245"/>
        <end position="275"/>
    </location>
</feature>
<evidence type="ECO:0000256" key="5">
    <source>
        <dbReference type="ARBA" id="ARBA00022679"/>
    </source>
</evidence>
<dbReference type="Gene3D" id="6.10.340.10">
    <property type="match status" value="1"/>
</dbReference>
<evidence type="ECO:0000256" key="6">
    <source>
        <dbReference type="ARBA" id="ARBA00022692"/>
    </source>
</evidence>
<dbReference type="SMART" id="SM00388">
    <property type="entry name" value="HisKA"/>
    <property type="match status" value="1"/>
</dbReference>
<dbReference type="SUPFAM" id="SSF55874">
    <property type="entry name" value="ATPase domain of HSP90 chaperone/DNA topoisomerase II/histidine kinase"/>
    <property type="match status" value="1"/>
</dbReference>
<dbReference type="SMART" id="SM00304">
    <property type="entry name" value="HAMP"/>
    <property type="match status" value="1"/>
</dbReference>
<name>A0ABW8TFD0_9CLOT</name>
<keyword evidence="7" id="KW-0418">Kinase</keyword>
<dbReference type="GO" id="GO:0005524">
    <property type="term" value="F:ATP binding"/>
    <property type="evidence" value="ECO:0007669"/>
    <property type="project" value="UniProtKB-KW"/>
</dbReference>
<keyword evidence="6 12" id="KW-0812">Transmembrane</keyword>
<comment type="subcellular location">
    <subcellularLocation>
        <location evidence="2">Membrane</location>
        <topology evidence="2">Multi-pass membrane protein</topology>
    </subcellularLocation>
</comment>
<evidence type="ECO:0000256" key="3">
    <source>
        <dbReference type="ARBA" id="ARBA00012438"/>
    </source>
</evidence>
<keyword evidence="16" id="KW-1185">Reference proteome</keyword>
<feature type="transmembrane region" description="Helical" evidence="12">
    <location>
        <begin position="7"/>
        <end position="26"/>
    </location>
</feature>
<evidence type="ECO:0000313" key="16">
    <source>
        <dbReference type="Proteomes" id="UP001623592"/>
    </source>
</evidence>
<feature type="transmembrane region" description="Helical" evidence="12">
    <location>
        <begin position="177"/>
        <end position="199"/>
    </location>
</feature>
<dbReference type="Gene3D" id="3.30.565.10">
    <property type="entry name" value="Histidine kinase-like ATPase, C-terminal domain"/>
    <property type="match status" value="1"/>
</dbReference>
<reference evidence="15 16" key="1">
    <citation type="submission" date="2024-11" db="EMBL/GenBank/DDBJ databases">
        <authorList>
            <person name="Heng Y.C."/>
            <person name="Lim A.C.H."/>
            <person name="Lee J.K.Y."/>
            <person name="Kittelmann S."/>
        </authorList>
    </citation>
    <scope>NUCLEOTIDE SEQUENCE [LARGE SCALE GENOMIC DNA]</scope>
    <source>
        <strain evidence="15 16">WILCCON 0114</strain>
    </source>
</reference>
<dbReference type="InterPro" id="IPR004358">
    <property type="entry name" value="Sig_transdc_His_kin-like_C"/>
</dbReference>
<dbReference type="PROSITE" id="PS50885">
    <property type="entry name" value="HAMP"/>
    <property type="match status" value="1"/>
</dbReference>
<dbReference type="Proteomes" id="UP001623592">
    <property type="component" value="Unassembled WGS sequence"/>
</dbReference>
<proteinExistence type="predicted"/>
<feature type="domain" description="HAMP" evidence="14">
    <location>
        <begin position="201"/>
        <end position="253"/>
    </location>
</feature>
<feature type="domain" description="Histidine kinase" evidence="13">
    <location>
        <begin position="275"/>
        <end position="485"/>
    </location>
</feature>
<dbReference type="PRINTS" id="PR00344">
    <property type="entry name" value="BCTRLSENSOR"/>
</dbReference>
<keyword evidence="8 12" id="KW-1133">Transmembrane helix</keyword>
<dbReference type="CDD" id="cd00082">
    <property type="entry name" value="HisKA"/>
    <property type="match status" value="1"/>
</dbReference>
<evidence type="ECO:0000256" key="4">
    <source>
        <dbReference type="ARBA" id="ARBA00022553"/>
    </source>
</evidence>
<organism evidence="15 16">
    <name type="scientific">Clostridium neuense</name>
    <dbReference type="NCBI Taxonomy" id="1728934"/>
    <lineage>
        <taxon>Bacteria</taxon>
        <taxon>Bacillati</taxon>
        <taxon>Bacillota</taxon>
        <taxon>Clostridia</taxon>
        <taxon>Eubacteriales</taxon>
        <taxon>Clostridiaceae</taxon>
        <taxon>Clostridium</taxon>
    </lineage>
</organism>
<dbReference type="InterPro" id="IPR003594">
    <property type="entry name" value="HATPase_dom"/>
</dbReference>
<dbReference type="EC" id="2.7.13.3" evidence="3"/>
<dbReference type="InterPro" id="IPR005467">
    <property type="entry name" value="His_kinase_dom"/>
</dbReference>
<dbReference type="CDD" id="cd00075">
    <property type="entry name" value="HATPase"/>
    <property type="match status" value="1"/>
</dbReference>
<evidence type="ECO:0000256" key="10">
    <source>
        <dbReference type="ARBA" id="ARBA00023136"/>
    </source>
</evidence>
<evidence type="ECO:0000256" key="11">
    <source>
        <dbReference type="SAM" id="Coils"/>
    </source>
</evidence>
<dbReference type="Gene3D" id="1.10.287.130">
    <property type="match status" value="1"/>
</dbReference>
<dbReference type="InterPro" id="IPR003661">
    <property type="entry name" value="HisK_dim/P_dom"/>
</dbReference>
<protein>
    <recommendedName>
        <fullName evidence="3">histidine kinase</fullName>
        <ecNumber evidence="3">2.7.13.3</ecNumber>
    </recommendedName>
</protein>
<evidence type="ECO:0000256" key="7">
    <source>
        <dbReference type="ARBA" id="ARBA00022777"/>
    </source>
</evidence>
<dbReference type="EMBL" id="JBJIAA010000008">
    <property type="protein sequence ID" value="MFL0251026.1"/>
    <property type="molecule type" value="Genomic_DNA"/>
</dbReference>
<evidence type="ECO:0000256" key="2">
    <source>
        <dbReference type="ARBA" id="ARBA00004141"/>
    </source>
</evidence>
<comment type="catalytic activity">
    <reaction evidence="1">
        <text>ATP + protein L-histidine = ADP + protein N-phospho-L-histidine.</text>
        <dbReference type="EC" id="2.7.13.3"/>
    </reaction>
</comment>
<dbReference type="InterPro" id="IPR036890">
    <property type="entry name" value="HATPase_C_sf"/>
</dbReference>
<dbReference type="InterPro" id="IPR036097">
    <property type="entry name" value="HisK_dim/P_sf"/>
</dbReference>
<comment type="caution">
    <text evidence="15">The sequence shown here is derived from an EMBL/GenBank/DDBJ whole genome shotgun (WGS) entry which is preliminary data.</text>
</comment>
<evidence type="ECO:0000259" key="13">
    <source>
        <dbReference type="PROSITE" id="PS50109"/>
    </source>
</evidence>
<dbReference type="PANTHER" id="PTHR45528:SF10">
    <property type="entry name" value="METHYL-ACCEPTING CHEMOTAXIS PROTEIN"/>
    <property type="match status" value="1"/>
</dbReference>
<keyword evidence="15" id="KW-0547">Nucleotide-binding</keyword>
<sequence>MKIKLKFMVGLSVILVTLGIILNIIIRQALISNMEEQINNSLKEVMKSTQEHIRYTLIIDSMGFSDDEENGYGLNEDGLKMASASIAKNININYNCTSRISSMNGDTIKNSIKDSFKAYILNSIKAAKNGKAVIDIKYKDNGVNGILSYPVYENDNYIGIITICKDYDQLYQDNSKIINFITGIEFAIFISIFILAFFMTSRITYPISKLTEAAKEIAKGDYDYKIECKTNDEMGILSREFINMKDKIKEQITTIEKEKDKVEKLEKVRKKFFDNVTHELKTPLTGISGYAEMLSEGMVEDKEFKERAVKRIYSESERLHKLVLKLIDVSKGDSFVDEVLKPINMGELLNEICDDMNIKAKKYSRSIVRNVNGGSILGQPNKIRELIINIIDNAIKYSIDDKIYIRDMVEDNYYKLEVENKSKPIPDNIYKRIFEPFVKTEKSIEKQSSGLGLYICDEIVKEHNGEIKVENGEKIVVRVKIPALETS</sequence>
<evidence type="ECO:0000256" key="9">
    <source>
        <dbReference type="ARBA" id="ARBA00023012"/>
    </source>
</evidence>
<evidence type="ECO:0000259" key="14">
    <source>
        <dbReference type="PROSITE" id="PS50885"/>
    </source>
</evidence>
<keyword evidence="10 12" id="KW-0472">Membrane</keyword>
<keyword evidence="9" id="KW-0902">Two-component regulatory system</keyword>
<keyword evidence="4" id="KW-0597">Phosphoprotein</keyword>
<accession>A0ABW8TFD0</accession>
<dbReference type="Pfam" id="PF02518">
    <property type="entry name" value="HATPase_c"/>
    <property type="match status" value="1"/>
</dbReference>
<keyword evidence="5" id="KW-0808">Transferase</keyword>
<dbReference type="PANTHER" id="PTHR45528">
    <property type="entry name" value="SENSOR HISTIDINE KINASE CPXA"/>
    <property type="match status" value="1"/>
</dbReference>
<evidence type="ECO:0000256" key="1">
    <source>
        <dbReference type="ARBA" id="ARBA00000085"/>
    </source>
</evidence>
<dbReference type="CDD" id="cd06225">
    <property type="entry name" value="HAMP"/>
    <property type="match status" value="1"/>
</dbReference>
<keyword evidence="11" id="KW-0175">Coiled coil</keyword>
<dbReference type="Pfam" id="PF00512">
    <property type="entry name" value="HisKA"/>
    <property type="match status" value="1"/>
</dbReference>
<gene>
    <name evidence="15" type="ORF">ACJDT4_11385</name>
</gene>